<proteinExistence type="predicted"/>
<comment type="caution">
    <text evidence="2">The sequence shown here is derived from an EMBL/GenBank/DDBJ whole genome shotgun (WGS) entry which is preliminary data.</text>
</comment>
<sequence>TGYTLSESKPGQTGVKSRLFDVCENATRFYQEQLAGQIGKAAREYLAKRELSGLIERYRLGYSPDWGSLIAYMKTKNLDWKWNALFKGVRDEVLPESYFVHFFLSNNLPKKGVEIQNIIKDLSKASSVDYRHK</sequence>
<protein>
    <recommendedName>
        <fullName evidence="1">DNA primase DNAG catalytic core N-terminal domain-containing protein</fullName>
    </recommendedName>
</protein>
<dbReference type="InterPro" id="IPR013264">
    <property type="entry name" value="DNAG_N"/>
</dbReference>
<gene>
    <name evidence="2" type="ORF">LCGC14_2878800</name>
</gene>
<name>A0A0F8YMH8_9ZZZZ</name>
<dbReference type="EMBL" id="LAZR01056087">
    <property type="protein sequence ID" value="KKK74935.1"/>
    <property type="molecule type" value="Genomic_DNA"/>
</dbReference>
<evidence type="ECO:0000313" key="2">
    <source>
        <dbReference type="EMBL" id="KKK74935.1"/>
    </source>
</evidence>
<dbReference type="Gene3D" id="3.90.980.10">
    <property type="entry name" value="DNA primase, catalytic core, N-terminal domain"/>
    <property type="match status" value="1"/>
</dbReference>
<dbReference type="Pfam" id="PF08275">
    <property type="entry name" value="DNAG_N"/>
    <property type="match status" value="1"/>
</dbReference>
<accession>A0A0F8YMH8</accession>
<dbReference type="InterPro" id="IPR037068">
    <property type="entry name" value="DNA_primase_core_N_sf"/>
</dbReference>
<evidence type="ECO:0000259" key="1">
    <source>
        <dbReference type="Pfam" id="PF08275"/>
    </source>
</evidence>
<organism evidence="2">
    <name type="scientific">marine sediment metagenome</name>
    <dbReference type="NCBI Taxonomy" id="412755"/>
    <lineage>
        <taxon>unclassified sequences</taxon>
        <taxon>metagenomes</taxon>
        <taxon>ecological metagenomes</taxon>
    </lineage>
</organism>
<feature type="non-terminal residue" evidence="2">
    <location>
        <position position="1"/>
    </location>
</feature>
<reference evidence="2" key="1">
    <citation type="journal article" date="2015" name="Nature">
        <title>Complex archaea that bridge the gap between prokaryotes and eukaryotes.</title>
        <authorList>
            <person name="Spang A."/>
            <person name="Saw J.H."/>
            <person name="Jorgensen S.L."/>
            <person name="Zaremba-Niedzwiedzka K."/>
            <person name="Martijn J."/>
            <person name="Lind A.E."/>
            <person name="van Eijk R."/>
            <person name="Schleper C."/>
            <person name="Guy L."/>
            <person name="Ettema T.J."/>
        </authorList>
    </citation>
    <scope>NUCLEOTIDE SEQUENCE</scope>
</reference>
<dbReference type="AlphaFoldDB" id="A0A0F8YMH8"/>
<dbReference type="SUPFAM" id="SSF56731">
    <property type="entry name" value="DNA primase core"/>
    <property type="match status" value="1"/>
</dbReference>
<feature type="domain" description="DNA primase DNAG catalytic core N-terminal" evidence="1">
    <location>
        <begin position="29"/>
        <end position="79"/>
    </location>
</feature>